<evidence type="ECO:0000313" key="3">
    <source>
        <dbReference type="Proteomes" id="UP000612855"/>
    </source>
</evidence>
<dbReference type="SUPFAM" id="SSF53300">
    <property type="entry name" value="vWA-like"/>
    <property type="match status" value="1"/>
</dbReference>
<sequence>MARHWHMLRIASLLGLLALASPALAEMEPYDPNSVEVDVELLLLVDVSRSMTPNELEIQRRGYAEALVSSEVLKAINSGMLGHVAVAYVEWAGVYSQRVVQDWAIIRTQEDADAFAAAISAHLSPGMRRTSISSALRSGAAYFRDNGFTGLRRVIDISGDGPNNDGGPVLAARDDVIAEGITINGLPLMTREGMGGMWTIEALDQYYTDCVVGGPGHFVVPVLDWSEFAAAVRKKLVLEIAGPVPEPEPGPMIDLVPEARVVPAQGTSDCLVGEKIWERYRDNWEP</sequence>
<dbReference type="AlphaFoldDB" id="A0A917A6H5"/>
<dbReference type="Pfam" id="PF06707">
    <property type="entry name" value="DUF1194"/>
    <property type="match status" value="1"/>
</dbReference>
<evidence type="ECO:0000256" key="1">
    <source>
        <dbReference type="SAM" id="SignalP"/>
    </source>
</evidence>
<accession>A0A917A6H5</accession>
<keyword evidence="1" id="KW-0732">Signal</keyword>
<evidence type="ECO:0000313" key="2">
    <source>
        <dbReference type="EMBL" id="GGE30994.1"/>
    </source>
</evidence>
<dbReference type="InterPro" id="IPR010607">
    <property type="entry name" value="DUF1194"/>
</dbReference>
<dbReference type="Gene3D" id="3.40.50.410">
    <property type="entry name" value="von Willebrand factor, type A domain"/>
    <property type="match status" value="1"/>
</dbReference>
<reference evidence="3" key="1">
    <citation type="journal article" date="2019" name="Int. J. Syst. Evol. Microbiol.">
        <title>The Global Catalogue of Microorganisms (GCM) 10K type strain sequencing project: providing services to taxonomists for standard genome sequencing and annotation.</title>
        <authorList>
            <consortium name="The Broad Institute Genomics Platform"/>
            <consortium name="The Broad Institute Genome Sequencing Center for Infectious Disease"/>
            <person name="Wu L."/>
            <person name="Ma J."/>
        </authorList>
    </citation>
    <scope>NUCLEOTIDE SEQUENCE [LARGE SCALE GENOMIC DNA]</scope>
    <source>
        <strain evidence="3">CGMCC 1.12664</strain>
    </source>
</reference>
<organism evidence="2 3">
    <name type="scientific">Primorskyibacter flagellatus</name>
    <dbReference type="NCBI Taxonomy" id="1387277"/>
    <lineage>
        <taxon>Bacteria</taxon>
        <taxon>Pseudomonadati</taxon>
        <taxon>Pseudomonadota</taxon>
        <taxon>Alphaproteobacteria</taxon>
        <taxon>Rhodobacterales</taxon>
        <taxon>Roseobacteraceae</taxon>
        <taxon>Primorskyibacter</taxon>
    </lineage>
</organism>
<feature type="signal peptide" evidence="1">
    <location>
        <begin position="1"/>
        <end position="25"/>
    </location>
</feature>
<comment type="caution">
    <text evidence="2">The sequence shown here is derived from an EMBL/GenBank/DDBJ whole genome shotgun (WGS) entry which is preliminary data.</text>
</comment>
<keyword evidence="3" id="KW-1185">Reference proteome</keyword>
<name>A0A917A6H5_9RHOB</name>
<protein>
    <recommendedName>
        <fullName evidence="4">VWFA domain-containing protein</fullName>
    </recommendedName>
</protein>
<dbReference type="Proteomes" id="UP000612855">
    <property type="component" value="Unassembled WGS sequence"/>
</dbReference>
<dbReference type="EMBL" id="BMFJ01000001">
    <property type="protein sequence ID" value="GGE30994.1"/>
    <property type="molecule type" value="Genomic_DNA"/>
</dbReference>
<dbReference type="RefSeq" id="WP_229737507.1">
    <property type="nucleotide sequence ID" value="NZ_BMFJ01000001.1"/>
</dbReference>
<proteinExistence type="predicted"/>
<evidence type="ECO:0008006" key="4">
    <source>
        <dbReference type="Google" id="ProtNLM"/>
    </source>
</evidence>
<feature type="chain" id="PRO_5037456932" description="VWFA domain-containing protein" evidence="1">
    <location>
        <begin position="26"/>
        <end position="286"/>
    </location>
</feature>
<gene>
    <name evidence="2" type="ORF">GCM10011360_18720</name>
</gene>
<dbReference type="InterPro" id="IPR036465">
    <property type="entry name" value="vWFA_dom_sf"/>
</dbReference>